<dbReference type="Gene3D" id="1.10.640.10">
    <property type="entry name" value="Haem peroxidase domain superfamily, animal type"/>
    <property type="match status" value="1"/>
</dbReference>
<dbReference type="PRINTS" id="PR00457">
    <property type="entry name" value="ANPEROXIDASE"/>
</dbReference>
<keyword evidence="7" id="KW-1185">Reference proteome</keyword>
<sequence length="145" mass="16834">LRVQENDLLPADLQVMECETIREGLPCFMAGDNRVNEQVVLSIIHTVWVRIHNRIARELARINPHWSDETLYQETRRIVAAIYQHIIYNEWLPIVIGKDYMVANGLLPLRRGYSRDYNSGLDPTILNEFSTVAFRFGHTLVQGMI</sequence>
<dbReference type="Pfam" id="PF03098">
    <property type="entry name" value="An_peroxidase"/>
    <property type="match status" value="1"/>
</dbReference>
<accession>A0AAW0XIR2</accession>
<dbReference type="PANTHER" id="PTHR11475:SF4">
    <property type="entry name" value="CHORION PEROXIDASE"/>
    <property type="match status" value="1"/>
</dbReference>
<dbReference type="InterPro" id="IPR010255">
    <property type="entry name" value="Haem_peroxidase_sf"/>
</dbReference>
<dbReference type="GO" id="GO:0004601">
    <property type="term" value="F:peroxidase activity"/>
    <property type="evidence" value="ECO:0007669"/>
    <property type="project" value="UniProtKB-KW"/>
</dbReference>
<keyword evidence="3" id="KW-0575">Peroxidase</keyword>
<keyword evidence="5" id="KW-0408">Iron</keyword>
<dbReference type="AlphaFoldDB" id="A0AAW0XIR2"/>
<dbReference type="GO" id="GO:0006979">
    <property type="term" value="P:response to oxidative stress"/>
    <property type="evidence" value="ECO:0007669"/>
    <property type="project" value="InterPro"/>
</dbReference>
<comment type="caution">
    <text evidence="6">The sequence shown here is derived from an EMBL/GenBank/DDBJ whole genome shotgun (WGS) entry which is preliminary data.</text>
</comment>
<dbReference type="SUPFAM" id="SSF48113">
    <property type="entry name" value="Heme-dependent peroxidases"/>
    <property type="match status" value="1"/>
</dbReference>
<reference evidence="6 7" key="1">
    <citation type="journal article" date="2024" name="BMC Genomics">
        <title>Genome assembly of redclaw crayfish (Cherax quadricarinatus) provides insights into its immune adaptation and hypoxia tolerance.</title>
        <authorList>
            <person name="Liu Z."/>
            <person name="Zheng J."/>
            <person name="Li H."/>
            <person name="Fang K."/>
            <person name="Wang S."/>
            <person name="He J."/>
            <person name="Zhou D."/>
            <person name="Weng S."/>
            <person name="Chi M."/>
            <person name="Gu Z."/>
            <person name="He J."/>
            <person name="Li F."/>
            <person name="Wang M."/>
        </authorList>
    </citation>
    <scope>NUCLEOTIDE SEQUENCE [LARGE SCALE GENOMIC DNA]</scope>
    <source>
        <strain evidence="6">ZL_2023a</strain>
    </source>
</reference>
<keyword evidence="5" id="KW-0479">Metal-binding</keyword>
<dbReference type="InterPro" id="IPR019791">
    <property type="entry name" value="Haem_peroxidase_animal"/>
</dbReference>
<dbReference type="Proteomes" id="UP001445076">
    <property type="component" value="Unassembled WGS sequence"/>
</dbReference>
<keyword evidence="2" id="KW-0964">Secreted</keyword>
<feature type="non-terminal residue" evidence="6">
    <location>
        <position position="145"/>
    </location>
</feature>
<dbReference type="GO" id="GO:0020037">
    <property type="term" value="F:heme binding"/>
    <property type="evidence" value="ECO:0007669"/>
    <property type="project" value="InterPro"/>
</dbReference>
<feature type="binding site" description="axial binding residue" evidence="5">
    <location>
        <position position="138"/>
    </location>
    <ligand>
        <name>heme b</name>
        <dbReference type="ChEBI" id="CHEBI:60344"/>
    </ligand>
    <ligandPart>
        <name>Fe</name>
        <dbReference type="ChEBI" id="CHEBI:18248"/>
    </ligandPart>
</feature>
<organism evidence="6 7">
    <name type="scientific">Cherax quadricarinatus</name>
    <name type="common">Australian red claw crayfish</name>
    <dbReference type="NCBI Taxonomy" id="27406"/>
    <lineage>
        <taxon>Eukaryota</taxon>
        <taxon>Metazoa</taxon>
        <taxon>Ecdysozoa</taxon>
        <taxon>Arthropoda</taxon>
        <taxon>Crustacea</taxon>
        <taxon>Multicrustacea</taxon>
        <taxon>Malacostraca</taxon>
        <taxon>Eumalacostraca</taxon>
        <taxon>Eucarida</taxon>
        <taxon>Decapoda</taxon>
        <taxon>Pleocyemata</taxon>
        <taxon>Astacidea</taxon>
        <taxon>Parastacoidea</taxon>
        <taxon>Parastacidae</taxon>
        <taxon>Cherax</taxon>
    </lineage>
</organism>
<evidence type="ECO:0000256" key="4">
    <source>
        <dbReference type="ARBA" id="ARBA00023180"/>
    </source>
</evidence>
<keyword evidence="3" id="KW-0560">Oxidoreductase</keyword>
<evidence type="ECO:0000256" key="1">
    <source>
        <dbReference type="ARBA" id="ARBA00004613"/>
    </source>
</evidence>
<gene>
    <name evidence="6" type="ORF">OTU49_003132</name>
</gene>
<keyword evidence="4" id="KW-0325">Glycoprotein</keyword>
<evidence type="ECO:0000313" key="7">
    <source>
        <dbReference type="Proteomes" id="UP001445076"/>
    </source>
</evidence>
<evidence type="ECO:0000313" key="6">
    <source>
        <dbReference type="EMBL" id="KAK8740259.1"/>
    </source>
</evidence>
<dbReference type="EMBL" id="JARKIK010000034">
    <property type="protein sequence ID" value="KAK8740259.1"/>
    <property type="molecule type" value="Genomic_DNA"/>
</dbReference>
<name>A0AAW0XIR2_CHEQU</name>
<keyword evidence="5" id="KW-0349">Heme</keyword>
<comment type="subcellular location">
    <subcellularLocation>
        <location evidence="1">Secreted</location>
    </subcellularLocation>
</comment>
<dbReference type="InterPro" id="IPR037120">
    <property type="entry name" value="Haem_peroxidase_sf_animal"/>
</dbReference>
<evidence type="ECO:0000256" key="2">
    <source>
        <dbReference type="ARBA" id="ARBA00022525"/>
    </source>
</evidence>
<evidence type="ECO:0000256" key="5">
    <source>
        <dbReference type="PIRSR" id="PIRSR619791-2"/>
    </source>
</evidence>
<evidence type="ECO:0000256" key="3">
    <source>
        <dbReference type="ARBA" id="ARBA00022559"/>
    </source>
</evidence>
<proteinExistence type="predicted"/>
<protein>
    <submittedName>
        <fullName evidence="6">Uncharacterized protein</fullName>
    </submittedName>
</protein>
<dbReference type="PANTHER" id="PTHR11475">
    <property type="entry name" value="OXIDASE/PEROXIDASE"/>
    <property type="match status" value="1"/>
</dbReference>
<dbReference type="GO" id="GO:0005576">
    <property type="term" value="C:extracellular region"/>
    <property type="evidence" value="ECO:0007669"/>
    <property type="project" value="UniProtKB-SubCell"/>
</dbReference>
<dbReference type="PROSITE" id="PS50292">
    <property type="entry name" value="PEROXIDASE_3"/>
    <property type="match status" value="1"/>
</dbReference>
<feature type="non-terminal residue" evidence="6">
    <location>
        <position position="1"/>
    </location>
</feature>
<dbReference type="GO" id="GO:0046872">
    <property type="term" value="F:metal ion binding"/>
    <property type="evidence" value="ECO:0007669"/>
    <property type="project" value="UniProtKB-KW"/>
</dbReference>